<dbReference type="AlphaFoldDB" id="B3NM96"/>
<dbReference type="HOGENOM" id="CLU_165694_0_0_1"/>
<evidence type="ECO:0000313" key="2">
    <source>
        <dbReference type="EMBL" id="EDV54696.1"/>
    </source>
</evidence>
<dbReference type="OMA" id="ADHEMQG"/>
<reference evidence="2 3" key="2">
    <citation type="journal article" date="2008" name="Bioinformatics">
        <title>Assembly reconciliation.</title>
        <authorList>
            <person name="Zimin A.V."/>
            <person name="Smith D.R."/>
            <person name="Sutton G."/>
            <person name="Yorke J.A."/>
        </authorList>
    </citation>
    <scope>NUCLEOTIDE SEQUENCE [LARGE SCALE GENOMIC DNA]</scope>
    <source>
        <strain evidence="2 3">TSC#14021-0224.01</strain>
    </source>
</reference>
<protein>
    <submittedName>
        <fullName evidence="2">Uncharacterized protein</fullName>
    </submittedName>
</protein>
<gene>
    <name evidence="2" type="primary">Dere\GG21655</name>
    <name evidence="2" type="synonym">dere_GLEANR_6450</name>
    <name evidence="2" type="synonym">GG21655</name>
    <name evidence="2" type="ORF">Dere_GG21655</name>
</gene>
<name>B3NM96_DROER</name>
<evidence type="ECO:0000256" key="1">
    <source>
        <dbReference type="SAM" id="MobiDB-lite"/>
    </source>
</evidence>
<feature type="compositionally biased region" description="Acidic residues" evidence="1">
    <location>
        <begin position="90"/>
        <end position="108"/>
    </location>
</feature>
<evidence type="ECO:0000313" key="3">
    <source>
        <dbReference type="Proteomes" id="UP000008711"/>
    </source>
</evidence>
<dbReference type="Proteomes" id="UP000008711">
    <property type="component" value="Unassembled WGS sequence"/>
</dbReference>
<dbReference type="PhylomeDB" id="B3NM96"/>
<organism evidence="2 3">
    <name type="scientific">Drosophila erecta</name>
    <name type="common">Fruit fly</name>
    <dbReference type="NCBI Taxonomy" id="7220"/>
    <lineage>
        <taxon>Eukaryota</taxon>
        <taxon>Metazoa</taxon>
        <taxon>Ecdysozoa</taxon>
        <taxon>Arthropoda</taxon>
        <taxon>Hexapoda</taxon>
        <taxon>Insecta</taxon>
        <taxon>Pterygota</taxon>
        <taxon>Neoptera</taxon>
        <taxon>Endopterygota</taxon>
        <taxon>Diptera</taxon>
        <taxon>Brachycera</taxon>
        <taxon>Muscomorpha</taxon>
        <taxon>Ephydroidea</taxon>
        <taxon>Drosophilidae</taxon>
        <taxon>Drosophila</taxon>
        <taxon>Sophophora</taxon>
    </lineage>
</organism>
<dbReference type="EMBL" id="CH954179">
    <property type="protein sequence ID" value="EDV54696.1"/>
    <property type="molecule type" value="Genomic_DNA"/>
</dbReference>
<keyword evidence="3" id="KW-1185">Reference proteome</keyword>
<reference evidence="2 3" key="1">
    <citation type="journal article" date="2007" name="Nature">
        <title>Evolution of genes and genomes on the Drosophila phylogeny.</title>
        <authorList>
            <consortium name="Drosophila 12 Genomes Consortium"/>
            <person name="Clark A.G."/>
            <person name="Eisen M.B."/>
            <person name="Smith D.R."/>
            <person name="Bergman C.M."/>
            <person name="Oliver B."/>
            <person name="Markow T.A."/>
            <person name="Kaufman T.C."/>
            <person name="Kellis M."/>
            <person name="Gelbart W."/>
            <person name="Iyer V.N."/>
            <person name="Pollard D.A."/>
            <person name="Sackton T.B."/>
            <person name="Larracuente A.M."/>
            <person name="Singh N.D."/>
            <person name="Abad J.P."/>
            <person name="Abt D.N."/>
            <person name="Adryan B."/>
            <person name="Aguade M."/>
            <person name="Akashi H."/>
            <person name="Anderson W.W."/>
            <person name="Aquadro C.F."/>
            <person name="Ardell D.H."/>
            <person name="Arguello R."/>
            <person name="Artieri C.G."/>
            <person name="Barbash D.A."/>
            <person name="Barker D."/>
            <person name="Barsanti P."/>
            <person name="Batterham P."/>
            <person name="Batzoglou S."/>
            <person name="Begun D."/>
            <person name="Bhutkar A."/>
            <person name="Blanco E."/>
            <person name="Bosak S.A."/>
            <person name="Bradley R.K."/>
            <person name="Brand A.D."/>
            <person name="Brent M.R."/>
            <person name="Brooks A.N."/>
            <person name="Brown R.H."/>
            <person name="Butlin R.K."/>
            <person name="Caggese C."/>
            <person name="Calvi B.R."/>
            <person name="Bernardo de Carvalho A."/>
            <person name="Caspi A."/>
            <person name="Castrezana S."/>
            <person name="Celniker S.E."/>
            <person name="Chang J.L."/>
            <person name="Chapple C."/>
            <person name="Chatterji S."/>
            <person name="Chinwalla A."/>
            <person name="Civetta A."/>
            <person name="Clifton S.W."/>
            <person name="Comeron J.M."/>
            <person name="Costello J.C."/>
            <person name="Coyne J.A."/>
            <person name="Daub J."/>
            <person name="David R.G."/>
            <person name="Delcher A.L."/>
            <person name="Delehaunty K."/>
            <person name="Do C.B."/>
            <person name="Ebling H."/>
            <person name="Edwards K."/>
            <person name="Eickbush T."/>
            <person name="Evans J.D."/>
            <person name="Filipski A."/>
            <person name="Findeiss S."/>
            <person name="Freyhult E."/>
            <person name="Fulton L."/>
            <person name="Fulton R."/>
            <person name="Garcia A.C."/>
            <person name="Gardiner A."/>
            <person name="Garfield D.A."/>
            <person name="Garvin B.E."/>
            <person name="Gibson G."/>
            <person name="Gilbert D."/>
            <person name="Gnerre S."/>
            <person name="Godfrey J."/>
            <person name="Good R."/>
            <person name="Gotea V."/>
            <person name="Gravely B."/>
            <person name="Greenberg A.J."/>
            <person name="Griffiths-Jones S."/>
            <person name="Gross S."/>
            <person name="Guigo R."/>
            <person name="Gustafson E.A."/>
            <person name="Haerty W."/>
            <person name="Hahn M.W."/>
            <person name="Halligan D.L."/>
            <person name="Halpern A.L."/>
            <person name="Halter G.M."/>
            <person name="Han M.V."/>
            <person name="Heger A."/>
            <person name="Hillier L."/>
            <person name="Hinrichs A.S."/>
            <person name="Holmes I."/>
            <person name="Hoskins R.A."/>
            <person name="Hubisz M.J."/>
            <person name="Hultmark D."/>
            <person name="Huntley M.A."/>
            <person name="Jaffe D.B."/>
            <person name="Jagadeeshan S."/>
            <person name="Jeck W.R."/>
            <person name="Johnson J."/>
            <person name="Jones C.D."/>
            <person name="Jordan W.C."/>
            <person name="Karpen G.H."/>
            <person name="Kataoka E."/>
            <person name="Keightley P.D."/>
            <person name="Kheradpour P."/>
            <person name="Kirkness E.F."/>
            <person name="Koerich L.B."/>
            <person name="Kristiansen K."/>
            <person name="Kudrna D."/>
            <person name="Kulathinal R.J."/>
            <person name="Kumar S."/>
            <person name="Kwok R."/>
            <person name="Lander E."/>
            <person name="Langley C.H."/>
            <person name="Lapoint R."/>
            <person name="Lazzaro B.P."/>
            <person name="Lee S.J."/>
            <person name="Levesque L."/>
            <person name="Li R."/>
            <person name="Lin C.F."/>
            <person name="Lin M.F."/>
            <person name="Lindblad-Toh K."/>
            <person name="Llopart A."/>
            <person name="Long M."/>
            <person name="Low L."/>
            <person name="Lozovsky E."/>
            <person name="Lu J."/>
            <person name="Luo M."/>
            <person name="Machado C.A."/>
            <person name="Makalowski W."/>
            <person name="Marzo M."/>
            <person name="Matsuda M."/>
            <person name="Matzkin L."/>
            <person name="McAllister B."/>
            <person name="McBride C.S."/>
            <person name="McKernan B."/>
            <person name="McKernan K."/>
            <person name="Mendez-Lago M."/>
            <person name="Minx P."/>
            <person name="Mollenhauer M.U."/>
            <person name="Montooth K."/>
            <person name="Mount S.M."/>
            <person name="Mu X."/>
            <person name="Myers E."/>
            <person name="Negre B."/>
            <person name="Newfeld S."/>
            <person name="Nielsen R."/>
            <person name="Noor M.A."/>
            <person name="O'Grady P."/>
            <person name="Pachter L."/>
            <person name="Papaceit M."/>
            <person name="Parisi M.J."/>
            <person name="Parisi M."/>
            <person name="Parts L."/>
            <person name="Pedersen J.S."/>
            <person name="Pesole G."/>
            <person name="Phillippy A.M."/>
            <person name="Ponting C.P."/>
            <person name="Pop M."/>
            <person name="Porcelli D."/>
            <person name="Powell J.R."/>
            <person name="Prohaska S."/>
            <person name="Pruitt K."/>
            <person name="Puig M."/>
            <person name="Quesneville H."/>
            <person name="Ram K.R."/>
            <person name="Rand D."/>
            <person name="Rasmussen M.D."/>
            <person name="Reed L.K."/>
            <person name="Reenan R."/>
            <person name="Reily A."/>
            <person name="Remington K.A."/>
            <person name="Rieger T.T."/>
            <person name="Ritchie M.G."/>
            <person name="Robin C."/>
            <person name="Rogers Y.H."/>
            <person name="Rohde C."/>
            <person name="Rozas J."/>
            <person name="Rubenfield M.J."/>
            <person name="Ruiz A."/>
            <person name="Russo S."/>
            <person name="Salzberg S.L."/>
            <person name="Sanchez-Gracia A."/>
            <person name="Saranga D.J."/>
            <person name="Sato H."/>
            <person name="Schaeffer S.W."/>
            <person name="Schatz M.C."/>
            <person name="Schlenke T."/>
            <person name="Schwartz R."/>
            <person name="Segarra C."/>
            <person name="Singh R.S."/>
            <person name="Sirot L."/>
            <person name="Sirota M."/>
            <person name="Sisneros N.B."/>
            <person name="Smith C.D."/>
            <person name="Smith T.F."/>
            <person name="Spieth J."/>
            <person name="Stage D.E."/>
            <person name="Stark A."/>
            <person name="Stephan W."/>
            <person name="Strausberg R.L."/>
            <person name="Strempel S."/>
            <person name="Sturgill D."/>
            <person name="Sutton G."/>
            <person name="Sutton G.G."/>
            <person name="Tao W."/>
            <person name="Teichmann S."/>
            <person name="Tobari Y.N."/>
            <person name="Tomimura Y."/>
            <person name="Tsolas J.M."/>
            <person name="Valente V.L."/>
            <person name="Venter E."/>
            <person name="Venter J.C."/>
            <person name="Vicario S."/>
            <person name="Vieira F.G."/>
            <person name="Vilella A.J."/>
            <person name="Villasante A."/>
            <person name="Walenz B."/>
            <person name="Wang J."/>
            <person name="Wasserman M."/>
            <person name="Watts T."/>
            <person name="Wilson D."/>
            <person name="Wilson R.K."/>
            <person name="Wing R.A."/>
            <person name="Wolfner M.F."/>
            <person name="Wong A."/>
            <person name="Wong G.K."/>
            <person name="Wu C.I."/>
            <person name="Wu G."/>
            <person name="Yamamoto D."/>
            <person name="Yang H.P."/>
            <person name="Yang S.P."/>
            <person name="Yorke J.A."/>
            <person name="Yoshida K."/>
            <person name="Zdobnov E."/>
            <person name="Zhang P."/>
            <person name="Zhang Y."/>
            <person name="Zimin A.V."/>
            <person name="Baldwin J."/>
            <person name="Abdouelleil A."/>
            <person name="Abdulkadir J."/>
            <person name="Abebe A."/>
            <person name="Abera B."/>
            <person name="Abreu J."/>
            <person name="Acer S.C."/>
            <person name="Aftuck L."/>
            <person name="Alexander A."/>
            <person name="An P."/>
            <person name="Anderson E."/>
            <person name="Anderson S."/>
            <person name="Arachi H."/>
            <person name="Azer M."/>
            <person name="Bachantsang P."/>
            <person name="Barry A."/>
            <person name="Bayul T."/>
            <person name="Berlin A."/>
            <person name="Bessette D."/>
            <person name="Bloom T."/>
            <person name="Blye J."/>
            <person name="Boguslavskiy L."/>
            <person name="Bonnet C."/>
            <person name="Boukhgalter B."/>
            <person name="Bourzgui I."/>
            <person name="Brown A."/>
            <person name="Cahill P."/>
            <person name="Channer S."/>
            <person name="Cheshatsang Y."/>
            <person name="Chuda L."/>
            <person name="Citroen M."/>
            <person name="Collymore A."/>
            <person name="Cooke P."/>
            <person name="Costello M."/>
            <person name="D'Aco K."/>
            <person name="Daza R."/>
            <person name="De Haan G."/>
            <person name="DeGray S."/>
            <person name="DeMaso C."/>
            <person name="Dhargay N."/>
            <person name="Dooley K."/>
            <person name="Dooley E."/>
            <person name="Doricent M."/>
            <person name="Dorje P."/>
            <person name="Dorjee K."/>
            <person name="Dupes A."/>
            <person name="Elong R."/>
            <person name="Falk J."/>
            <person name="Farina A."/>
            <person name="Faro S."/>
            <person name="Ferguson D."/>
            <person name="Fisher S."/>
            <person name="Foley C.D."/>
            <person name="Franke A."/>
            <person name="Friedrich D."/>
            <person name="Gadbois L."/>
            <person name="Gearin G."/>
            <person name="Gearin C.R."/>
            <person name="Giannoukos G."/>
            <person name="Goode T."/>
            <person name="Graham J."/>
            <person name="Grandbois E."/>
            <person name="Grewal S."/>
            <person name="Gyaltsen K."/>
            <person name="Hafez N."/>
            <person name="Hagos B."/>
            <person name="Hall J."/>
            <person name="Henson C."/>
            <person name="Hollinger A."/>
            <person name="Honan T."/>
            <person name="Huard M.D."/>
            <person name="Hughes L."/>
            <person name="Hurhula B."/>
            <person name="Husby M.E."/>
            <person name="Kamat A."/>
            <person name="Kanga B."/>
            <person name="Kashin S."/>
            <person name="Khazanovich D."/>
            <person name="Kisner P."/>
            <person name="Lance K."/>
            <person name="Lara M."/>
            <person name="Lee W."/>
            <person name="Lennon N."/>
            <person name="Letendre F."/>
            <person name="LeVine R."/>
            <person name="Lipovsky A."/>
            <person name="Liu X."/>
            <person name="Liu J."/>
            <person name="Liu S."/>
            <person name="Lokyitsang T."/>
            <person name="Lokyitsang Y."/>
            <person name="Lubonja R."/>
            <person name="Lui A."/>
            <person name="MacDonald P."/>
            <person name="Magnisalis V."/>
            <person name="Maru K."/>
            <person name="Matthews C."/>
            <person name="McCusker W."/>
            <person name="McDonough S."/>
            <person name="Mehta T."/>
            <person name="Meldrim J."/>
            <person name="Meneus L."/>
            <person name="Mihai O."/>
            <person name="Mihalev A."/>
            <person name="Mihova T."/>
            <person name="Mittelman R."/>
            <person name="Mlenga V."/>
            <person name="Montmayeur A."/>
            <person name="Mulrain L."/>
            <person name="Navidi A."/>
            <person name="Naylor J."/>
            <person name="Negash T."/>
            <person name="Nguyen T."/>
            <person name="Nguyen N."/>
            <person name="Nicol R."/>
            <person name="Norbu C."/>
            <person name="Norbu N."/>
            <person name="Novod N."/>
            <person name="O'Neill B."/>
            <person name="Osman S."/>
            <person name="Markiewicz E."/>
            <person name="Oyono O.L."/>
            <person name="Patti C."/>
            <person name="Phunkhang P."/>
            <person name="Pierre F."/>
            <person name="Priest M."/>
            <person name="Raghuraman S."/>
            <person name="Rege F."/>
            <person name="Reyes R."/>
            <person name="Rise C."/>
            <person name="Rogov P."/>
            <person name="Ross K."/>
            <person name="Ryan E."/>
            <person name="Settipalli S."/>
            <person name="Shea T."/>
            <person name="Sherpa N."/>
            <person name="Shi L."/>
            <person name="Shih D."/>
            <person name="Sparrow T."/>
            <person name="Spaulding J."/>
            <person name="Stalker J."/>
            <person name="Stange-Thomann N."/>
            <person name="Stavropoulos S."/>
            <person name="Stone C."/>
            <person name="Strader C."/>
            <person name="Tesfaye S."/>
            <person name="Thomson T."/>
            <person name="Thoulutsang Y."/>
            <person name="Thoulutsang D."/>
            <person name="Topham K."/>
            <person name="Topping I."/>
            <person name="Tsamla T."/>
            <person name="Vassiliev H."/>
            <person name="Vo A."/>
            <person name="Wangchuk T."/>
            <person name="Wangdi T."/>
            <person name="Weiand M."/>
            <person name="Wilkinson J."/>
            <person name="Wilson A."/>
            <person name="Yadav S."/>
            <person name="Young G."/>
            <person name="Yu Q."/>
            <person name="Zembek L."/>
            <person name="Zhong D."/>
            <person name="Zimmer A."/>
            <person name="Zwirko Z."/>
            <person name="Jaffe D.B."/>
            <person name="Alvarez P."/>
            <person name="Brockman W."/>
            <person name="Butler J."/>
            <person name="Chin C."/>
            <person name="Gnerre S."/>
            <person name="Grabherr M."/>
            <person name="Kleber M."/>
            <person name="Mauceli E."/>
            <person name="MacCallum I."/>
        </authorList>
    </citation>
    <scope>NUCLEOTIDE SEQUENCE [LARGE SCALE GENOMIC DNA]</scope>
    <source>
        <strain evidence="2 3">TSC#14021-0224.01</strain>
    </source>
</reference>
<dbReference type="KEGG" id="der:6549376"/>
<proteinExistence type="predicted"/>
<accession>B3NM96</accession>
<dbReference type="OrthoDB" id="7868191at2759"/>
<feature type="region of interest" description="Disordered" evidence="1">
    <location>
        <begin position="82"/>
        <end position="115"/>
    </location>
</feature>
<sequence length="115" mass="13184">MCFNVLAESNLLPDCSIANRVHLFSVLQHLQSQERRPEDVSDQLRDRYTVFRQLLPNYPVPELADHEMQGYFDEFSQEDQAISFCTDPASSDEETSESSLDSESEPEEIGQQKPT</sequence>